<gene>
    <name evidence="4" type="ORF">EUTSA_v10026829mg</name>
</gene>
<dbReference type="Gene3D" id="2.60.110.10">
    <property type="entry name" value="Thaumatin"/>
    <property type="match status" value="1"/>
</dbReference>
<feature type="transmembrane region" description="Helical" evidence="2">
    <location>
        <begin position="285"/>
        <end position="305"/>
    </location>
</feature>
<keyword evidence="2" id="KW-0812">Transmembrane</keyword>
<keyword evidence="3" id="KW-0732">Signal</keyword>
<organism evidence="4 5">
    <name type="scientific">Eutrema salsugineum</name>
    <name type="common">Saltwater cress</name>
    <name type="synonym">Sisymbrium salsugineum</name>
    <dbReference type="NCBI Taxonomy" id="72664"/>
    <lineage>
        <taxon>Eukaryota</taxon>
        <taxon>Viridiplantae</taxon>
        <taxon>Streptophyta</taxon>
        <taxon>Embryophyta</taxon>
        <taxon>Tracheophyta</taxon>
        <taxon>Spermatophyta</taxon>
        <taxon>Magnoliopsida</taxon>
        <taxon>eudicotyledons</taxon>
        <taxon>Gunneridae</taxon>
        <taxon>Pentapetalae</taxon>
        <taxon>rosids</taxon>
        <taxon>malvids</taxon>
        <taxon>Brassicales</taxon>
        <taxon>Brassicaceae</taxon>
        <taxon>Eutremeae</taxon>
        <taxon>Eutrema</taxon>
    </lineage>
</organism>
<dbReference type="InterPro" id="IPR017949">
    <property type="entry name" value="Thaumatin_CS"/>
</dbReference>
<keyword evidence="5" id="KW-1185">Reference proteome</keyword>
<accession>V4MR06</accession>
<dbReference type="InterPro" id="IPR037176">
    <property type="entry name" value="Osmotin/thaumatin-like_sf"/>
</dbReference>
<name>V4MR06_EUTSA</name>
<feature type="chain" id="PRO_5004722551" description="Thaumatin-like protein" evidence="3">
    <location>
        <begin position="23"/>
        <end position="313"/>
    </location>
</feature>
<dbReference type="SMART" id="SM00205">
    <property type="entry name" value="THN"/>
    <property type="match status" value="1"/>
</dbReference>
<dbReference type="SUPFAM" id="SSF49870">
    <property type="entry name" value="Osmotin, thaumatin-like protein"/>
    <property type="match status" value="1"/>
</dbReference>
<feature type="disulfide bond" evidence="1">
    <location>
        <begin position="163"/>
        <end position="223"/>
    </location>
</feature>
<proteinExistence type="predicted"/>
<evidence type="ECO:0000313" key="5">
    <source>
        <dbReference type="Proteomes" id="UP000030689"/>
    </source>
</evidence>
<feature type="disulfide bond" evidence="1">
    <location>
        <begin position="158"/>
        <end position="240"/>
    </location>
</feature>
<dbReference type="PROSITE" id="PS51367">
    <property type="entry name" value="THAUMATIN_2"/>
    <property type="match status" value="1"/>
</dbReference>
<feature type="disulfide bond" evidence="1">
    <location>
        <begin position="78"/>
        <end position="88"/>
    </location>
</feature>
<feature type="signal peptide" evidence="3">
    <location>
        <begin position="1"/>
        <end position="22"/>
    </location>
</feature>
<reference evidence="4 5" key="1">
    <citation type="journal article" date="2013" name="Front. Plant Sci.">
        <title>The Reference Genome of the Halophytic Plant Eutrema salsugineum.</title>
        <authorList>
            <person name="Yang R."/>
            <person name="Jarvis D.E."/>
            <person name="Chen H."/>
            <person name="Beilstein M.A."/>
            <person name="Grimwood J."/>
            <person name="Jenkins J."/>
            <person name="Shu S."/>
            <person name="Prochnik S."/>
            <person name="Xin M."/>
            <person name="Ma C."/>
            <person name="Schmutz J."/>
            <person name="Wing R.A."/>
            <person name="Mitchell-Olds T."/>
            <person name="Schumaker K.S."/>
            <person name="Wang X."/>
        </authorList>
    </citation>
    <scope>NUCLEOTIDE SEQUENCE [LARGE SCALE GENOMIC DNA]</scope>
</reference>
<keyword evidence="2" id="KW-1133">Transmembrane helix</keyword>
<dbReference type="KEGG" id="eus:EUTSA_v10026829mg"/>
<feature type="disulfide bond" evidence="1">
    <location>
        <begin position="93"/>
        <end position="100"/>
    </location>
</feature>
<feature type="disulfide bond" evidence="1">
    <location>
        <begin position="171"/>
        <end position="186"/>
    </location>
</feature>
<dbReference type="EMBL" id="KI517384">
    <property type="protein sequence ID" value="ESQ55583.1"/>
    <property type="molecule type" value="Genomic_DNA"/>
</dbReference>
<dbReference type="PANTHER" id="PTHR31048">
    <property type="entry name" value="OS03G0233200 PROTEIN"/>
    <property type="match status" value="1"/>
</dbReference>
<dbReference type="Proteomes" id="UP000030689">
    <property type="component" value="Unassembled WGS sequence"/>
</dbReference>
<dbReference type="OMA" id="KEICCTH"/>
<keyword evidence="2" id="KW-0472">Membrane</keyword>
<dbReference type="Gramene" id="ESQ55583">
    <property type="protein sequence ID" value="ESQ55583"/>
    <property type="gene ID" value="EUTSA_v10026829mg"/>
</dbReference>
<dbReference type="InterPro" id="IPR001938">
    <property type="entry name" value="Thaumatin"/>
</dbReference>
<dbReference type="AlphaFoldDB" id="V4MR06"/>
<feature type="non-terminal residue" evidence="4">
    <location>
        <position position="313"/>
    </location>
</feature>
<evidence type="ECO:0000256" key="3">
    <source>
        <dbReference type="SAM" id="SignalP"/>
    </source>
</evidence>
<evidence type="ECO:0000256" key="1">
    <source>
        <dbReference type="PIRSR" id="PIRSR002703-1"/>
    </source>
</evidence>
<dbReference type="PIRSF" id="PIRSF002703">
    <property type="entry name" value="Thaumatin"/>
    <property type="match status" value="1"/>
</dbReference>
<dbReference type="PROSITE" id="PS00316">
    <property type="entry name" value="THAUMATIN_1"/>
    <property type="match status" value="1"/>
</dbReference>
<evidence type="ECO:0000313" key="4">
    <source>
        <dbReference type="EMBL" id="ESQ55583.1"/>
    </source>
</evidence>
<dbReference type="Pfam" id="PF00314">
    <property type="entry name" value="Thaumatin"/>
    <property type="match status" value="1"/>
</dbReference>
<keyword evidence="1" id="KW-1015">Disulfide bond</keyword>
<feature type="disulfide bond" evidence="1">
    <location>
        <begin position="190"/>
        <end position="199"/>
    </location>
</feature>
<protein>
    <recommendedName>
        <fullName evidence="6">Thaumatin-like protein</fullName>
    </recommendedName>
</protein>
<feature type="disulfide bond" evidence="1">
    <location>
        <begin position="32"/>
        <end position="251"/>
    </location>
</feature>
<sequence length="313" mass="34205">MAEGLLVIFILASHLFVSGVLSGSILTIENKCDQTIWPVIFSWQSNLSTSGFALRAGEARALQAPSSWYDLILARTLCSTDTTGNFSCATGDCQSGNVKCLWSYGWSAVTYVYFRIGDGGVNSYTISVEYGYNLPLTVIPSHSSEQCRVKHSSGSETCFAAGCMVDLNKTCPNDLDLFTGGKQIGCISSCLKYGTREICCSHDFKSKQKCKPTMYTRNFERDCPLAYSYLFNDNNSTLTCPDSTDFVVTFCPSSVPNITSEEHNKNSMAPLAGPKHNSLRKFKPILGSAALAVFIIIIVVIVVMVKAKNARKK</sequence>
<feature type="disulfide bond" evidence="1">
    <location>
        <begin position="200"/>
        <end position="210"/>
    </location>
</feature>
<evidence type="ECO:0008006" key="6">
    <source>
        <dbReference type="Google" id="ProtNLM"/>
    </source>
</evidence>
<dbReference type="eggNOG" id="ENOG502QUID">
    <property type="taxonomic scope" value="Eukaryota"/>
</dbReference>
<evidence type="ECO:0000256" key="2">
    <source>
        <dbReference type="SAM" id="Phobius"/>
    </source>
</evidence>